<organism evidence="1 2">
    <name type="scientific">Lates japonicus</name>
    <name type="common">Japanese lates</name>
    <dbReference type="NCBI Taxonomy" id="270547"/>
    <lineage>
        <taxon>Eukaryota</taxon>
        <taxon>Metazoa</taxon>
        <taxon>Chordata</taxon>
        <taxon>Craniata</taxon>
        <taxon>Vertebrata</taxon>
        <taxon>Euteleostomi</taxon>
        <taxon>Actinopterygii</taxon>
        <taxon>Neopterygii</taxon>
        <taxon>Teleostei</taxon>
        <taxon>Neoteleostei</taxon>
        <taxon>Acanthomorphata</taxon>
        <taxon>Carangaria</taxon>
        <taxon>Carangaria incertae sedis</taxon>
        <taxon>Centropomidae</taxon>
        <taxon>Lates</taxon>
    </lineage>
</organism>
<reference evidence="1" key="1">
    <citation type="submission" date="2022-08" db="EMBL/GenBank/DDBJ databases">
        <title>Genome sequencing of akame (Lates japonicus).</title>
        <authorList>
            <person name="Hashiguchi Y."/>
            <person name="Takahashi H."/>
        </authorList>
    </citation>
    <scope>NUCLEOTIDE SEQUENCE</scope>
    <source>
        <strain evidence="1">Kochi</strain>
    </source>
</reference>
<accession>A0AAD3NBE1</accession>
<evidence type="ECO:0000313" key="1">
    <source>
        <dbReference type="EMBL" id="GLD68964.1"/>
    </source>
</evidence>
<name>A0AAD3NBE1_LATJO</name>
<comment type="caution">
    <text evidence="1">The sequence shown here is derived from an EMBL/GenBank/DDBJ whole genome shotgun (WGS) entry which is preliminary data.</text>
</comment>
<feature type="non-terminal residue" evidence="1">
    <location>
        <position position="1"/>
    </location>
</feature>
<proteinExistence type="predicted"/>
<gene>
    <name evidence="1" type="ORF">AKAME5_002027700</name>
</gene>
<sequence>AMEKFGGCPWIVQTDAGTENVVVRDIQTYLRRSDVDSRAGEQSYITGASTTNQRIESW</sequence>
<dbReference type="EMBL" id="BRZM01000160">
    <property type="protein sequence ID" value="GLD68964.1"/>
    <property type="molecule type" value="Genomic_DNA"/>
</dbReference>
<keyword evidence="2" id="KW-1185">Reference proteome</keyword>
<dbReference type="Proteomes" id="UP001279410">
    <property type="component" value="Unassembled WGS sequence"/>
</dbReference>
<dbReference type="AlphaFoldDB" id="A0AAD3NBE1"/>
<protein>
    <submittedName>
        <fullName evidence="1">Uncharacterized protein</fullName>
    </submittedName>
</protein>
<evidence type="ECO:0000313" key="2">
    <source>
        <dbReference type="Proteomes" id="UP001279410"/>
    </source>
</evidence>